<dbReference type="InterPro" id="IPR000917">
    <property type="entry name" value="Sulfatase_N"/>
</dbReference>
<keyword evidence="6" id="KW-1185">Reference proteome</keyword>
<dbReference type="Pfam" id="PF00884">
    <property type="entry name" value="Sulfatase"/>
    <property type="match status" value="1"/>
</dbReference>
<keyword evidence="3" id="KW-0732">Signal</keyword>
<proteinExistence type="inferred from homology"/>
<name>A0A518F056_9BACT</name>
<dbReference type="InterPro" id="IPR017850">
    <property type="entry name" value="Alkaline_phosphatase_core_sf"/>
</dbReference>
<dbReference type="EMBL" id="CP036434">
    <property type="protein sequence ID" value="QDV09717.1"/>
    <property type="molecule type" value="Genomic_DNA"/>
</dbReference>
<protein>
    <submittedName>
        <fullName evidence="5">Arylsulfatase</fullName>
        <ecNumber evidence="5">3.1.6.1</ecNumber>
    </submittedName>
</protein>
<reference evidence="5 6" key="1">
    <citation type="submission" date="2019-02" db="EMBL/GenBank/DDBJ databases">
        <title>Deep-cultivation of Planctomycetes and their phenomic and genomic characterization uncovers novel biology.</title>
        <authorList>
            <person name="Wiegand S."/>
            <person name="Jogler M."/>
            <person name="Boedeker C."/>
            <person name="Pinto D."/>
            <person name="Vollmers J."/>
            <person name="Rivas-Marin E."/>
            <person name="Kohn T."/>
            <person name="Peeters S.H."/>
            <person name="Heuer A."/>
            <person name="Rast P."/>
            <person name="Oberbeckmann S."/>
            <person name="Bunk B."/>
            <person name="Jeske O."/>
            <person name="Meyerdierks A."/>
            <person name="Storesund J.E."/>
            <person name="Kallscheuer N."/>
            <person name="Luecker S."/>
            <person name="Lage O.M."/>
            <person name="Pohl T."/>
            <person name="Merkel B.J."/>
            <person name="Hornburger P."/>
            <person name="Mueller R.-W."/>
            <person name="Bruemmer F."/>
            <person name="Labrenz M."/>
            <person name="Spormann A.M."/>
            <person name="Op den Camp H."/>
            <person name="Overmann J."/>
            <person name="Amann R."/>
            <person name="Jetten M.S.M."/>
            <person name="Mascher T."/>
            <person name="Medema M.H."/>
            <person name="Devos D.P."/>
            <person name="Kaster A.-K."/>
            <person name="Ovreas L."/>
            <person name="Rohde M."/>
            <person name="Galperin M.Y."/>
            <person name="Jogler C."/>
        </authorList>
    </citation>
    <scope>NUCLEOTIDE SEQUENCE [LARGE SCALE GENOMIC DNA]</scope>
    <source>
        <strain evidence="5 6">Poly30</strain>
    </source>
</reference>
<evidence type="ECO:0000256" key="1">
    <source>
        <dbReference type="ARBA" id="ARBA00008779"/>
    </source>
</evidence>
<dbReference type="EC" id="3.1.6.1" evidence="5"/>
<dbReference type="GO" id="GO:0004065">
    <property type="term" value="F:arylsulfatase activity"/>
    <property type="evidence" value="ECO:0007669"/>
    <property type="project" value="UniProtKB-EC"/>
</dbReference>
<feature type="chain" id="PRO_5021713696" evidence="3">
    <location>
        <begin position="21"/>
        <end position="466"/>
    </location>
</feature>
<evidence type="ECO:0000313" key="5">
    <source>
        <dbReference type="EMBL" id="QDV09717.1"/>
    </source>
</evidence>
<feature type="domain" description="Sulfatase N-terminal" evidence="4">
    <location>
        <begin position="26"/>
        <end position="351"/>
    </location>
</feature>
<dbReference type="InterPro" id="IPR050738">
    <property type="entry name" value="Sulfatase"/>
</dbReference>
<dbReference type="PANTHER" id="PTHR42693:SF53">
    <property type="entry name" value="ENDO-4-O-SULFATASE"/>
    <property type="match status" value="1"/>
</dbReference>
<dbReference type="RefSeq" id="WP_145204569.1">
    <property type="nucleotide sequence ID" value="NZ_CP036434.1"/>
</dbReference>
<dbReference type="PANTHER" id="PTHR42693">
    <property type="entry name" value="ARYLSULFATASE FAMILY MEMBER"/>
    <property type="match status" value="1"/>
</dbReference>
<sequence length="466" mass="49988" precursor="true">MVRTFSFLFFWALLTRGALALPEDHPRVLLIILDDVGVDALGCYAAGSEESEPAGEPEGPTVRTPEMDRLAAQGVRFDSVWSCPACSPTRATILTGHYGFRTGIGSVILPRNQDPGLAAHHRTLPRHLASALPAVKSAMLGKWHLSGHGDGPDHPRELGFDHFRGTSGNLGGVNAHSTYFEFEGTQDGEPERRAVYATTAVTDDAIAAMERWEDSPWLIVASYHAAHEPLHRPPADLVSEATAKEAATAGRPAFLAMVEAMDHEIGRLVRAIPEESSANTLVLIVGDNGTESAVSPGGRSSRASGKGTLLESGLRVPMIAMGAGVAQPGRSCTHLVNTTDLFSTVTEWMLGAAPAAPGDSVSFAPYLRAADAAPQRAWVFAERFERTSNGRASMTIDRVAVRGPRFKLIEDRAKGTLRFFDLASDPNERVNLLRAGKMDADAIEAMAAFTVFFAGPFGAERRRALQ</sequence>
<dbReference type="Proteomes" id="UP000320390">
    <property type="component" value="Chromosome"/>
</dbReference>
<feature type="signal peptide" evidence="3">
    <location>
        <begin position="1"/>
        <end position="20"/>
    </location>
</feature>
<gene>
    <name evidence="5" type="primary">atsA_23</name>
    <name evidence="5" type="ORF">Poly30_52760</name>
</gene>
<evidence type="ECO:0000259" key="4">
    <source>
        <dbReference type="Pfam" id="PF00884"/>
    </source>
</evidence>
<evidence type="ECO:0000256" key="3">
    <source>
        <dbReference type="SAM" id="SignalP"/>
    </source>
</evidence>
<evidence type="ECO:0000313" key="6">
    <source>
        <dbReference type="Proteomes" id="UP000320390"/>
    </source>
</evidence>
<accession>A0A518F056</accession>
<comment type="similarity">
    <text evidence="1">Belongs to the sulfatase family.</text>
</comment>
<organism evidence="5 6">
    <name type="scientific">Saltatorellus ferox</name>
    <dbReference type="NCBI Taxonomy" id="2528018"/>
    <lineage>
        <taxon>Bacteria</taxon>
        <taxon>Pseudomonadati</taxon>
        <taxon>Planctomycetota</taxon>
        <taxon>Planctomycetia</taxon>
        <taxon>Planctomycetia incertae sedis</taxon>
        <taxon>Saltatorellus</taxon>
    </lineage>
</organism>
<evidence type="ECO:0000256" key="2">
    <source>
        <dbReference type="ARBA" id="ARBA00022801"/>
    </source>
</evidence>
<dbReference type="SUPFAM" id="SSF53649">
    <property type="entry name" value="Alkaline phosphatase-like"/>
    <property type="match status" value="1"/>
</dbReference>
<dbReference type="AlphaFoldDB" id="A0A518F056"/>
<keyword evidence="2 5" id="KW-0378">Hydrolase</keyword>
<dbReference type="Gene3D" id="3.40.720.10">
    <property type="entry name" value="Alkaline Phosphatase, subunit A"/>
    <property type="match status" value="1"/>
</dbReference>
<dbReference type="OrthoDB" id="174138at2"/>